<dbReference type="EMBL" id="PPTS01000003">
    <property type="protein sequence ID" value="RDB65521.1"/>
    <property type="molecule type" value="Genomic_DNA"/>
</dbReference>
<dbReference type="PANTHER" id="PTHR30561">
    <property type="entry name" value="SMR FAMILY PROTON-DEPENDENT DRUG EFFLUX TRANSPORTER SUGE"/>
    <property type="match status" value="1"/>
</dbReference>
<evidence type="ECO:0000256" key="3">
    <source>
        <dbReference type="ARBA" id="ARBA00022692"/>
    </source>
</evidence>
<keyword evidence="3 6" id="KW-0812">Transmembrane</keyword>
<accession>A0A369M193</accession>
<dbReference type="PANTHER" id="PTHR30561:SF9">
    <property type="entry name" value="4-AMINO-4-DEOXY-L-ARABINOSE-PHOSPHOUNDECAPRENOL FLIPPASE SUBUNIT ARNF-RELATED"/>
    <property type="match status" value="1"/>
</dbReference>
<evidence type="ECO:0000313" key="7">
    <source>
        <dbReference type="EMBL" id="RDB65521.1"/>
    </source>
</evidence>
<dbReference type="SUPFAM" id="SSF103481">
    <property type="entry name" value="Multidrug resistance efflux transporter EmrE"/>
    <property type="match status" value="1"/>
</dbReference>
<feature type="transmembrane region" description="Helical" evidence="6">
    <location>
        <begin position="73"/>
        <end position="91"/>
    </location>
</feature>
<dbReference type="InterPro" id="IPR037185">
    <property type="entry name" value="EmrE-like"/>
</dbReference>
<dbReference type="GO" id="GO:0022857">
    <property type="term" value="F:transmembrane transporter activity"/>
    <property type="evidence" value="ECO:0007669"/>
    <property type="project" value="InterPro"/>
</dbReference>
<dbReference type="Gene3D" id="1.10.3730.20">
    <property type="match status" value="1"/>
</dbReference>
<feature type="transmembrane region" description="Helical" evidence="6">
    <location>
        <begin position="47"/>
        <end position="67"/>
    </location>
</feature>
<keyword evidence="4 6" id="KW-1133">Transmembrane helix</keyword>
<name>A0A369M193_9ACTN</name>
<gene>
    <name evidence="7" type="ORF">C1877_05125</name>
</gene>
<dbReference type="InterPro" id="IPR000390">
    <property type="entry name" value="Small_drug/metabolite_transptr"/>
</dbReference>
<dbReference type="GO" id="GO:0005886">
    <property type="term" value="C:plasma membrane"/>
    <property type="evidence" value="ECO:0007669"/>
    <property type="project" value="UniProtKB-SubCell"/>
</dbReference>
<evidence type="ECO:0000256" key="6">
    <source>
        <dbReference type="SAM" id="Phobius"/>
    </source>
</evidence>
<evidence type="ECO:0000256" key="1">
    <source>
        <dbReference type="ARBA" id="ARBA00004651"/>
    </source>
</evidence>
<evidence type="ECO:0000313" key="8">
    <source>
        <dbReference type="Proteomes" id="UP000254000"/>
    </source>
</evidence>
<protein>
    <submittedName>
        <fullName evidence="7">Multidrug ABC transporter</fullName>
    </submittedName>
</protein>
<reference evidence="7 8" key="1">
    <citation type="journal article" date="2018" name="Elife">
        <title>Discovery and characterization of a prevalent human gut bacterial enzyme sufficient for the inactivation of a family of plant toxins.</title>
        <authorList>
            <person name="Koppel N."/>
            <person name="Bisanz J.E."/>
            <person name="Pandelia M.E."/>
            <person name="Turnbaugh P.J."/>
            <person name="Balskus E.P."/>
        </authorList>
    </citation>
    <scope>NUCLEOTIDE SEQUENCE [LARGE SCALE GENOMIC DNA]</scope>
    <source>
        <strain evidence="7 8">3C</strain>
    </source>
</reference>
<organism evidence="7 8">
    <name type="scientific">Gordonibacter pamelaeae</name>
    <dbReference type="NCBI Taxonomy" id="471189"/>
    <lineage>
        <taxon>Bacteria</taxon>
        <taxon>Bacillati</taxon>
        <taxon>Actinomycetota</taxon>
        <taxon>Coriobacteriia</taxon>
        <taxon>Eggerthellales</taxon>
        <taxon>Eggerthellaceae</taxon>
        <taxon>Gordonibacter</taxon>
    </lineage>
</organism>
<dbReference type="Proteomes" id="UP000254000">
    <property type="component" value="Unassembled WGS sequence"/>
</dbReference>
<comment type="caution">
    <text evidence="7">The sequence shown here is derived from an EMBL/GenBank/DDBJ whole genome shotgun (WGS) entry which is preliminary data.</text>
</comment>
<comment type="subcellular location">
    <subcellularLocation>
        <location evidence="1">Cell membrane</location>
        <topology evidence="1">Multi-pass membrane protein</topology>
    </subcellularLocation>
</comment>
<sequence length="118" mass="13089">MNETVVIYSLVLLFGVFVSAISQVLLKKAAMKKYDRPIDEYLNPQVIFAYVLFFGTTFFSILAYRGIPLSLGPVLEATSYLYITVFGVLIFGEKINRKKMFALMLIVAGICVSSLGTG</sequence>
<keyword evidence="2" id="KW-1003">Cell membrane</keyword>
<proteinExistence type="predicted"/>
<feature type="transmembrane region" description="Helical" evidence="6">
    <location>
        <begin position="6"/>
        <end position="26"/>
    </location>
</feature>
<feature type="transmembrane region" description="Helical" evidence="6">
    <location>
        <begin position="100"/>
        <end position="117"/>
    </location>
</feature>
<keyword evidence="8" id="KW-1185">Reference proteome</keyword>
<evidence type="ECO:0000256" key="4">
    <source>
        <dbReference type="ARBA" id="ARBA00022989"/>
    </source>
</evidence>
<evidence type="ECO:0000256" key="5">
    <source>
        <dbReference type="ARBA" id="ARBA00023136"/>
    </source>
</evidence>
<keyword evidence="5 6" id="KW-0472">Membrane</keyword>
<dbReference type="AlphaFoldDB" id="A0A369M193"/>
<dbReference type="OrthoDB" id="2873177at2"/>
<evidence type="ECO:0000256" key="2">
    <source>
        <dbReference type="ARBA" id="ARBA00022475"/>
    </source>
</evidence>